<evidence type="ECO:0000256" key="10">
    <source>
        <dbReference type="SAM" id="Phobius"/>
    </source>
</evidence>
<evidence type="ECO:0000256" key="6">
    <source>
        <dbReference type="ARBA" id="ARBA00022989"/>
    </source>
</evidence>
<evidence type="ECO:0000259" key="11">
    <source>
        <dbReference type="Pfam" id="PF01478"/>
    </source>
</evidence>
<evidence type="ECO:0000256" key="8">
    <source>
        <dbReference type="RuleBase" id="RU003793"/>
    </source>
</evidence>
<evidence type="ECO:0000256" key="3">
    <source>
        <dbReference type="ARBA" id="ARBA00022475"/>
    </source>
</evidence>
<feature type="transmembrane region" description="Helical" evidence="10">
    <location>
        <begin position="176"/>
        <end position="209"/>
    </location>
</feature>
<comment type="similarity">
    <text evidence="2 8">Belongs to the peptidase A24 family.</text>
</comment>
<keyword evidence="7 10" id="KW-0472">Membrane</keyword>
<organism evidence="13">
    <name type="scientific">uncultured Sporomusa sp</name>
    <dbReference type="NCBI Taxonomy" id="307249"/>
    <lineage>
        <taxon>Bacteria</taxon>
        <taxon>Bacillati</taxon>
        <taxon>Bacillota</taxon>
        <taxon>Negativicutes</taxon>
        <taxon>Selenomonadales</taxon>
        <taxon>Sporomusaceae</taxon>
        <taxon>Sporomusa</taxon>
        <taxon>environmental samples</taxon>
    </lineage>
</organism>
<keyword evidence="9 13" id="KW-0489">Methyltransferase</keyword>
<evidence type="ECO:0000256" key="5">
    <source>
        <dbReference type="ARBA" id="ARBA00022692"/>
    </source>
</evidence>
<keyword evidence="6 10" id="KW-1133">Transmembrane helix</keyword>
<comment type="catalytic activity">
    <reaction evidence="9">
        <text>Typically cleaves a -Gly-|-Phe- bond to release an N-terminal, basic peptide of 5-8 residues from type IV prepilin, and then N-methylates the new N-terminal amino group, the methyl donor being S-adenosyl-L-methionine.</text>
        <dbReference type="EC" id="3.4.23.43"/>
    </reaction>
</comment>
<feature type="transmembrane region" description="Helical" evidence="10">
    <location>
        <begin position="147"/>
        <end position="164"/>
    </location>
</feature>
<feature type="transmembrane region" description="Helical" evidence="10">
    <location>
        <begin position="221"/>
        <end position="244"/>
    </location>
</feature>
<keyword evidence="9 13" id="KW-0808">Transferase</keyword>
<evidence type="ECO:0000313" key="13">
    <source>
        <dbReference type="EMBL" id="SCM80615.1"/>
    </source>
</evidence>
<dbReference type="InterPro" id="IPR050882">
    <property type="entry name" value="Prepilin_peptidase/N-MTase"/>
</dbReference>
<dbReference type="PRINTS" id="PR00864">
    <property type="entry name" value="PREPILNPTASE"/>
</dbReference>
<evidence type="ECO:0000256" key="4">
    <source>
        <dbReference type="ARBA" id="ARBA00022519"/>
    </source>
</evidence>
<protein>
    <recommendedName>
        <fullName evidence="9">Prepilin leader peptidase/N-methyltransferase</fullName>
        <ecNumber evidence="9">2.1.1.-</ecNumber>
        <ecNumber evidence="9">3.4.23.43</ecNumber>
    </recommendedName>
</protein>
<dbReference type="PANTHER" id="PTHR30487:SF0">
    <property type="entry name" value="PREPILIN LEADER PEPTIDASE_N-METHYLTRANSFERASE-RELATED"/>
    <property type="match status" value="1"/>
</dbReference>
<comment type="subcellular location">
    <subcellularLocation>
        <location evidence="1">Cell inner membrane</location>
        <topology evidence="1">Multi-pass membrane protein</topology>
    </subcellularLocation>
    <subcellularLocation>
        <location evidence="9">Cell membrane</location>
        <topology evidence="9">Multi-pass membrane protein</topology>
    </subcellularLocation>
</comment>
<evidence type="ECO:0000256" key="1">
    <source>
        <dbReference type="ARBA" id="ARBA00004429"/>
    </source>
</evidence>
<keyword evidence="9" id="KW-0511">Multifunctional enzyme</keyword>
<feature type="domain" description="Prepilin peptidase A24 N-terminal" evidence="12">
    <location>
        <begin position="9"/>
        <end position="90"/>
    </location>
</feature>
<dbReference type="InterPro" id="IPR010627">
    <property type="entry name" value="Prepilin_pept_A24_N"/>
</dbReference>
<dbReference type="Gene3D" id="1.20.120.1220">
    <property type="match status" value="1"/>
</dbReference>
<evidence type="ECO:0000256" key="2">
    <source>
        <dbReference type="ARBA" id="ARBA00005801"/>
    </source>
</evidence>
<feature type="transmembrane region" description="Helical" evidence="10">
    <location>
        <begin position="83"/>
        <end position="112"/>
    </location>
</feature>
<reference evidence="13" key="1">
    <citation type="submission" date="2016-08" db="EMBL/GenBank/DDBJ databases">
        <authorList>
            <person name="Seilhamer J.J."/>
        </authorList>
    </citation>
    <scope>NUCLEOTIDE SEQUENCE</scope>
    <source>
        <strain evidence="13">86</strain>
    </source>
</reference>
<dbReference type="GO" id="GO:0004190">
    <property type="term" value="F:aspartic-type endopeptidase activity"/>
    <property type="evidence" value="ECO:0007669"/>
    <property type="project" value="UniProtKB-EC"/>
</dbReference>
<dbReference type="EC" id="3.4.23.43" evidence="9"/>
<keyword evidence="9" id="KW-0645">Protease</keyword>
<keyword evidence="9 13" id="KW-0378">Hydrolase</keyword>
<gene>
    <name evidence="13" type="primary">pilD</name>
    <name evidence="13" type="ORF">KL86SPO_30793</name>
</gene>
<dbReference type="InterPro" id="IPR014032">
    <property type="entry name" value="Peptidase_A24A_bac"/>
</dbReference>
<keyword evidence="3" id="KW-1003">Cell membrane</keyword>
<sequence length="248" mass="27301">MLSMFMFFIGSVIGSFLNVCIYRLPQNESVVTPPSHCLQCNTLLTVRDLIPIMSYLLLGGKCRYCGKPYSPRYAMVELLTGLLFFWCFLCFGAGLELVTALMFTSFLVIIAFIDYDHQLILDKVLVWFAGAGVVAKLYTGYPLIGDMLLAAVTGGGVLLFLALITRGGMGDGDIKLVAALGLWLGLELIMLTLFLAFVLGGLSSALLLLFKLKTRKDFIPFAPFIAIAGFISALYGVEIIQWYFQILP</sequence>
<proteinExistence type="inferred from homology"/>
<dbReference type="AlphaFoldDB" id="A0A212LSN4"/>
<dbReference type="GO" id="GO:0032259">
    <property type="term" value="P:methylation"/>
    <property type="evidence" value="ECO:0007669"/>
    <property type="project" value="UniProtKB-KW"/>
</dbReference>
<dbReference type="EMBL" id="FMJE01000003">
    <property type="protein sequence ID" value="SCM80615.1"/>
    <property type="molecule type" value="Genomic_DNA"/>
</dbReference>
<evidence type="ECO:0000259" key="12">
    <source>
        <dbReference type="Pfam" id="PF06750"/>
    </source>
</evidence>
<dbReference type="Pfam" id="PF01478">
    <property type="entry name" value="Peptidase_A24"/>
    <property type="match status" value="1"/>
</dbReference>
<comment type="function">
    <text evidence="9">Plays an essential role in type IV pili and type II pseudopili formation by proteolytically removing the leader sequence from substrate proteins and subsequently monomethylating the alpha-amino group of the newly exposed N-terminal phenylalanine.</text>
</comment>
<name>A0A212LSN4_9FIRM</name>
<dbReference type="Pfam" id="PF06750">
    <property type="entry name" value="A24_N_bact"/>
    <property type="match status" value="1"/>
</dbReference>
<dbReference type="GO" id="GO:0006465">
    <property type="term" value="P:signal peptide processing"/>
    <property type="evidence" value="ECO:0007669"/>
    <property type="project" value="TreeGrafter"/>
</dbReference>
<evidence type="ECO:0000256" key="7">
    <source>
        <dbReference type="ARBA" id="ARBA00023136"/>
    </source>
</evidence>
<dbReference type="GO" id="GO:0008168">
    <property type="term" value="F:methyltransferase activity"/>
    <property type="evidence" value="ECO:0007669"/>
    <property type="project" value="UniProtKB-KW"/>
</dbReference>
<dbReference type="InterPro" id="IPR000045">
    <property type="entry name" value="Prepilin_IV_endopep_pep"/>
</dbReference>
<keyword evidence="5 9" id="KW-0812">Transmembrane</keyword>
<accession>A0A212LSN4</accession>
<dbReference type="EC" id="2.1.1.-" evidence="9"/>
<dbReference type="GO" id="GO:0005886">
    <property type="term" value="C:plasma membrane"/>
    <property type="evidence" value="ECO:0007669"/>
    <property type="project" value="UniProtKB-SubCell"/>
</dbReference>
<dbReference type="PANTHER" id="PTHR30487">
    <property type="entry name" value="TYPE 4 PREPILIN-LIKE PROTEINS LEADER PEPTIDE-PROCESSING ENZYME"/>
    <property type="match status" value="1"/>
</dbReference>
<evidence type="ECO:0000256" key="9">
    <source>
        <dbReference type="RuleBase" id="RU003794"/>
    </source>
</evidence>
<feature type="domain" description="Prepilin type IV endopeptidase peptidase" evidence="11">
    <location>
        <begin position="102"/>
        <end position="202"/>
    </location>
</feature>
<keyword evidence="4" id="KW-0997">Cell inner membrane</keyword>
<feature type="transmembrane region" description="Helical" evidence="10">
    <location>
        <begin position="5"/>
        <end position="24"/>
    </location>
</feature>